<sequence length="141" mass="16477">MKVNESKLNKRFKCPKKRGNASREFFEITDKQKEDLATMAIRFKNLFQFNLFTFLLRFKKLRGYFPPPDKAIKVCQAILKNREQFKNMNLWAYMTKAITKETALSFADKNIKEAQSFKDAQPIGLLINPALLEGGHNEARR</sequence>
<organism evidence="1">
    <name type="scientific">viral metagenome</name>
    <dbReference type="NCBI Taxonomy" id="1070528"/>
    <lineage>
        <taxon>unclassified sequences</taxon>
        <taxon>metagenomes</taxon>
        <taxon>organismal metagenomes</taxon>
    </lineage>
</organism>
<proteinExistence type="predicted"/>
<evidence type="ECO:0000313" key="1">
    <source>
        <dbReference type="EMBL" id="QJA45921.1"/>
    </source>
</evidence>
<protein>
    <submittedName>
        <fullName evidence="1">Uncharacterized protein</fullName>
    </submittedName>
</protein>
<name>A0A6H1ZES3_9ZZZZ</name>
<dbReference type="EMBL" id="MT144616">
    <property type="protein sequence ID" value="QJH95297.1"/>
    <property type="molecule type" value="Genomic_DNA"/>
</dbReference>
<gene>
    <name evidence="1" type="ORF">TM448A00287_0043</name>
    <name evidence="2" type="ORF">TM448B00362_0043</name>
</gene>
<reference evidence="1" key="1">
    <citation type="submission" date="2020-03" db="EMBL/GenBank/DDBJ databases">
        <title>The deep terrestrial virosphere.</title>
        <authorList>
            <person name="Holmfeldt K."/>
            <person name="Nilsson E."/>
            <person name="Simone D."/>
            <person name="Lopez-Fernandez M."/>
            <person name="Wu X."/>
            <person name="de Brujin I."/>
            <person name="Lundin D."/>
            <person name="Andersson A."/>
            <person name="Bertilsson S."/>
            <person name="Dopson M."/>
        </authorList>
    </citation>
    <scope>NUCLEOTIDE SEQUENCE</scope>
    <source>
        <strain evidence="1">TM448A00287</strain>
        <strain evidence="2">TM448B00362</strain>
    </source>
</reference>
<dbReference type="EMBL" id="MT143999">
    <property type="protein sequence ID" value="QJA45921.1"/>
    <property type="molecule type" value="Genomic_DNA"/>
</dbReference>
<evidence type="ECO:0000313" key="2">
    <source>
        <dbReference type="EMBL" id="QJH95297.1"/>
    </source>
</evidence>
<dbReference type="AlphaFoldDB" id="A0A6H1ZES3"/>
<accession>A0A6H1ZES3</accession>